<dbReference type="AlphaFoldDB" id="E2NLL8"/>
<dbReference type="InterPro" id="IPR017946">
    <property type="entry name" value="PLC-like_Pdiesterase_TIM-brl"/>
</dbReference>
<dbReference type="PANTHER" id="PTHR46211">
    <property type="entry name" value="GLYCEROPHOSPHORYL DIESTER PHOSPHODIESTERASE"/>
    <property type="match status" value="1"/>
</dbReference>
<reference evidence="2 3" key="1">
    <citation type="submission" date="2008-12" db="EMBL/GenBank/DDBJ databases">
        <authorList>
            <person name="Fulton L."/>
            <person name="Clifton S."/>
            <person name="Fulton B."/>
            <person name="Xu J."/>
            <person name="Minx P."/>
            <person name="Pepin K.H."/>
            <person name="Johnson M."/>
            <person name="Bhonagiri V."/>
            <person name="Nash W.E."/>
            <person name="Mardis E.R."/>
            <person name="Wilson R.K."/>
        </authorList>
    </citation>
    <scope>NUCLEOTIDE SEQUENCE [LARGE SCALE GENOMIC DNA]</scope>
    <source>
        <strain evidence="2 3">DSM 14838</strain>
    </source>
</reference>
<dbReference type="PANTHER" id="PTHR46211:SF1">
    <property type="entry name" value="GLYCEROPHOSPHODIESTER PHOSPHODIESTERASE, CYTOPLASMIC"/>
    <property type="match status" value="1"/>
</dbReference>
<evidence type="ECO:0000313" key="3">
    <source>
        <dbReference type="Proteomes" id="UP000003711"/>
    </source>
</evidence>
<gene>
    <name evidence="2" type="ORF">BACCELL_05212</name>
</gene>
<dbReference type="EMBL" id="ACCH01000429">
    <property type="protein sequence ID" value="EEF87196.1"/>
    <property type="molecule type" value="Genomic_DNA"/>
</dbReference>
<reference evidence="2 3" key="2">
    <citation type="submission" date="2009-01" db="EMBL/GenBank/DDBJ databases">
        <title>Draft genome sequence of Bacteroides cellulosilyticus (DSM 14838).</title>
        <authorList>
            <person name="Sudarsanam P."/>
            <person name="Ley R."/>
            <person name="Guruge J."/>
            <person name="Turnbaugh P.J."/>
            <person name="Mahowald M."/>
            <person name="Liep D."/>
            <person name="Gordon J."/>
        </authorList>
    </citation>
    <scope>NUCLEOTIDE SEQUENCE [LARGE SCALE GENOMIC DNA]</scope>
    <source>
        <strain evidence="2 3">DSM 14838</strain>
    </source>
</reference>
<organism evidence="2 3">
    <name type="scientific">Bacteroides cellulosilyticus DSM 14838</name>
    <dbReference type="NCBI Taxonomy" id="537012"/>
    <lineage>
        <taxon>Bacteria</taxon>
        <taxon>Pseudomonadati</taxon>
        <taxon>Bacteroidota</taxon>
        <taxon>Bacteroidia</taxon>
        <taxon>Bacteroidales</taxon>
        <taxon>Bacteroidaceae</taxon>
        <taxon>Bacteroides</taxon>
    </lineage>
</organism>
<dbReference type="InterPro" id="IPR030395">
    <property type="entry name" value="GP_PDE_dom"/>
</dbReference>
<evidence type="ECO:0000313" key="2">
    <source>
        <dbReference type="EMBL" id="EEF87196.1"/>
    </source>
</evidence>
<comment type="caution">
    <text evidence="2">The sequence shown here is derived from an EMBL/GenBank/DDBJ whole genome shotgun (WGS) entry which is preliminary data.</text>
</comment>
<proteinExistence type="predicted"/>
<feature type="domain" description="GP-PDE" evidence="1">
    <location>
        <begin position="212"/>
        <end position="323"/>
    </location>
</feature>
<evidence type="ECO:0000259" key="1">
    <source>
        <dbReference type="Pfam" id="PF03009"/>
    </source>
</evidence>
<sequence>MDNQKVILKFVLFVLTLFFFLPLYAYQKEVEAAMSLAELFHPHTSTESGIKGTVNSGGKIEVTVRDKNTNTIVFQIAITSTSTEFSGTGTNYNKSVLGSGATYYPNVWNSKDIKTALGSIDRKRYDSSTIRPYPIFKNDITLKVQITETNATMSVCKIPGIGIVNRDGGNALFDSRHYCYDLKNAASLPTIVWSRMKQPDISKPIDLSIAAHRGIWGDNLGAGSPENSIEAIQRTKQFTDILESDIMITKDKQLVVSHDYNMDRLSDYSGSERDYLFNLNGNVLNNLHLRRRNMQVSNFKYLKFADLVDALVANDLVLTIDIKDIIARIKNGVCIDNCDYDPKTHGEEARRKVKESWMNIFKGCIRIAASKHALQYIAFKVPHTYDELKKYMSEDTLSQVLFMPVIQPGRQDYLDFTDSWISHGSERVIAYETNFKPSTDQALKPITRAGKTYQNFLHYVYARTGLRPGCYPEEPMGPKGIVSRWADWKIKDLTQDIRGDHYLLMTIPYGKIMVLTTDRPDIWRRITEIYNNIPH</sequence>
<accession>E2NLL8</accession>
<name>E2NLL8_9BACE</name>
<protein>
    <recommendedName>
        <fullName evidence="1">GP-PDE domain-containing protein</fullName>
    </recommendedName>
</protein>
<dbReference type="RefSeq" id="WP_007214545.1">
    <property type="nucleotide sequence ID" value="NZ_EQ973495.1"/>
</dbReference>
<dbReference type="SUPFAM" id="SSF51695">
    <property type="entry name" value="PLC-like phosphodiesterases"/>
    <property type="match status" value="1"/>
</dbReference>
<dbReference type="HOGENOM" id="CLU_502194_0_0_10"/>
<dbReference type="Gene3D" id="3.20.20.190">
    <property type="entry name" value="Phosphatidylinositol (PI) phosphodiesterase"/>
    <property type="match status" value="1"/>
</dbReference>
<dbReference type="GO" id="GO:0008081">
    <property type="term" value="F:phosphoric diester hydrolase activity"/>
    <property type="evidence" value="ECO:0007669"/>
    <property type="project" value="InterPro"/>
</dbReference>
<dbReference type="GO" id="GO:0006629">
    <property type="term" value="P:lipid metabolic process"/>
    <property type="evidence" value="ECO:0007669"/>
    <property type="project" value="InterPro"/>
</dbReference>
<dbReference type="Pfam" id="PF03009">
    <property type="entry name" value="GDPD"/>
    <property type="match status" value="1"/>
</dbReference>
<dbReference type="Proteomes" id="UP000003711">
    <property type="component" value="Unassembled WGS sequence"/>
</dbReference>